<keyword evidence="2 7" id="KW-0813">Transport</keyword>
<dbReference type="Proteomes" id="UP000266389">
    <property type="component" value="Unassembled WGS sequence"/>
</dbReference>
<dbReference type="Pfam" id="PF00528">
    <property type="entry name" value="BPD_transp_1"/>
    <property type="match status" value="1"/>
</dbReference>
<evidence type="ECO:0000259" key="8">
    <source>
        <dbReference type="PROSITE" id="PS50928"/>
    </source>
</evidence>
<dbReference type="InterPro" id="IPR035277">
    <property type="entry name" value="MalF_N"/>
</dbReference>
<sequence length="316" mass="36186">MQVAIDTEKIEGAKIASDGKGPKPVRKKLNAVPYLYALPALLVMAMVVLYPFIYNVIISFSNMNLEHFRDWKFKGIRNYVNVLTDPKFFWFLFKTVLWTVTNVFFHVTIGVFLAILLNKNIKAKNFFRVILILPWAVPQYITALNWRGLFNSEYGAVNQVLALLGIERVQWLSTEWGAFMACLITNIWLGFPFMMIVALGGLQSIPDALYEAAEIDGASWYDKLRYITIPLLKPVMIPAITLGTIWTFNNFNVVWLVSNGGEPSDQTHILVSWVYKVGLNYFRIGYAAAFSMIIFLMLLVFSWNFIKKTKATQSIY</sequence>
<comment type="subcellular location">
    <subcellularLocation>
        <location evidence="1 7">Cell membrane</location>
        <topology evidence="1 7">Multi-pass membrane protein</topology>
    </subcellularLocation>
</comment>
<evidence type="ECO:0000256" key="3">
    <source>
        <dbReference type="ARBA" id="ARBA00022475"/>
    </source>
</evidence>
<feature type="transmembrane region" description="Helical" evidence="7">
    <location>
        <begin position="176"/>
        <end position="199"/>
    </location>
</feature>
<dbReference type="SUPFAM" id="SSF161098">
    <property type="entry name" value="MetI-like"/>
    <property type="match status" value="1"/>
</dbReference>
<evidence type="ECO:0000256" key="6">
    <source>
        <dbReference type="ARBA" id="ARBA00023136"/>
    </source>
</evidence>
<organism evidence="9 10">
    <name type="scientific">Candidatus Thermochlorobacter aerophilus</name>
    <dbReference type="NCBI Taxonomy" id="1868324"/>
    <lineage>
        <taxon>Bacteria</taxon>
        <taxon>Pseudomonadati</taxon>
        <taxon>Chlorobiota</taxon>
        <taxon>Chlorobiia</taxon>
        <taxon>Chlorobiales</taxon>
        <taxon>Candidatus Thermochlorobacteriaceae</taxon>
        <taxon>Candidatus Thermochlorobacter</taxon>
    </lineage>
</organism>
<dbReference type="PANTHER" id="PTHR30193">
    <property type="entry name" value="ABC TRANSPORTER PERMEASE PROTEIN"/>
    <property type="match status" value="1"/>
</dbReference>
<feature type="transmembrane region" description="Helical" evidence="7">
    <location>
        <begin position="33"/>
        <end position="53"/>
    </location>
</feature>
<dbReference type="PROSITE" id="PS50928">
    <property type="entry name" value="ABC_TM1"/>
    <property type="match status" value="1"/>
</dbReference>
<keyword evidence="6 7" id="KW-0472">Membrane</keyword>
<evidence type="ECO:0000256" key="7">
    <source>
        <dbReference type="RuleBase" id="RU363032"/>
    </source>
</evidence>
<dbReference type="InterPro" id="IPR051393">
    <property type="entry name" value="ABC_transporter_permease"/>
</dbReference>
<dbReference type="GO" id="GO:0055085">
    <property type="term" value="P:transmembrane transport"/>
    <property type="evidence" value="ECO:0007669"/>
    <property type="project" value="InterPro"/>
</dbReference>
<evidence type="ECO:0000256" key="5">
    <source>
        <dbReference type="ARBA" id="ARBA00022989"/>
    </source>
</evidence>
<feature type="transmembrane region" description="Helical" evidence="7">
    <location>
        <begin position="96"/>
        <end position="117"/>
    </location>
</feature>
<dbReference type="GO" id="GO:0005886">
    <property type="term" value="C:plasma membrane"/>
    <property type="evidence" value="ECO:0007669"/>
    <property type="project" value="UniProtKB-SubCell"/>
</dbReference>
<evidence type="ECO:0000256" key="1">
    <source>
        <dbReference type="ARBA" id="ARBA00004651"/>
    </source>
</evidence>
<dbReference type="InterPro" id="IPR035906">
    <property type="entry name" value="MetI-like_sf"/>
</dbReference>
<feature type="domain" description="ABC transmembrane type-1" evidence="8">
    <location>
        <begin position="92"/>
        <end position="305"/>
    </location>
</feature>
<dbReference type="SUPFAM" id="SSF160964">
    <property type="entry name" value="MalF N-terminal region-like"/>
    <property type="match status" value="1"/>
</dbReference>
<keyword evidence="3" id="KW-1003">Cell membrane</keyword>
<dbReference type="Gene3D" id="1.20.58.370">
    <property type="entry name" value="MalF N-terminal region-like"/>
    <property type="match status" value="1"/>
</dbReference>
<reference evidence="9 10" key="1">
    <citation type="journal article" date="2011" name="ISME J.">
        <title>Community ecology of hot spring cyanobacterial mats: predominant populations and their functional potential.</title>
        <authorList>
            <person name="Klatt C.G."/>
            <person name="Wood J.M."/>
            <person name="Rusch D.B."/>
            <person name="Bateson M.M."/>
            <person name="Hamamura N."/>
            <person name="Heidelberg J.F."/>
            <person name="Grossman A.R."/>
            <person name="Bhaya D."/>
            <person name="Cohan F.M."/>
            <person name="Kuhl M."/>
            <person name="Bryant D.A."/>
            <person name="Ward D.M."/>
        </authorList>
    </citation>
    <scope>NUCLEOTIDE SEQUENCE [LARGE SCALE GENOMIC DNA]</scope>
    <source>
        <strain evidence="9">OS</strain>
    </source>
</reference>
<dbReference type="Gene3D" id="1.10.3720.10">
    <property type="entry name" value="MetI-like"/>
    <property type="match status" value="1"/>
</dbReference>
<dbReference type="EMBL" id="PHFL01000068">
    <property type="protein sequence ID" value="RFM23218.1"/>
    <property type="molecule type" value="Genomic_DNA"/>
</dbReference>
<accession>A0A395LYW9</accession>
<proteinExistence type="inferred from homology"/>
<evidence type="ECO:0000313" key="9">
    <source>
        <dbReference type="EMBL" id="RFM23218.1"/>
    </source>
</evidence>
<comment type="caution">
    <text evidence="9">The sequence shown here is derived from an EMBL/GenBank/DDBJ whole genome shotgun (WGS) entry which is preliminary data.</text>
</comment>
<feature type="transmembrane region" description="Helical" evidence="7">
    <location>
        <begin position="284"/>
        <end position="306"/>
    </location>
</feature>
<evidence type="ECO:0000256" key="2">
    <source>
        <dbReference type="ARBA" id="ARBA00022448"/>
    </source>
</evidence>
<keyword evidence="4 7" id="KW-0812">Transmembrane</keyword>
<protein>
    <submittedName>
        <fullName evidence="9">Sugar ABC transporter permease</fullName>
    </submittedName>
</protein>
<evidence type="ECO:0000256" key="4">
    <source>
        <dbReference type="ARBA" id="ARBA00022692"/>
    </source>
</evidence>
<feature type="transmembrane region" description="Helical" evidence="7">
    <location>
        <begin position="129"/>
        <end position="146"/>
    </location>
</feature>
<dbReference type="AlphaFoldDB" id="A0A395LYW9"/>
<feature type="transmembrane region" description="Helical" evidence="7">
    <location>
        <begin position="231"/>
        <end position="248"/>
    </location>
</feature>
<comment type="similarity">
    <text evidence="7">Belongs to the binding-protein-dependent transport system permease family.</text>
</comment>
<dbReference type="PANTHER" id="PTHR30193:SF41">
    <property type="entry name" value="DIACETYLCHITOBIOSE UPTAKE SYSTEM PERMEASE PROTEIN NGCF"/>
    <property type="match status" value="1"/>
</dbReference>
<keyword evidence="5 7" id="KW-1133">Transmembrane helix</keyword>
<dbReference type="CDD" id="cd06261">
    <property type="entry name" value="TM_PBP2"/>
    <property type="match status" value="1"/>
</dbReference>
<gene>
    <name evidence="9" type="ORF">D0433_12090</name>
</gene>
<name>A0A395LYW9_9BACT</name>
<dbReference type="InterPro" id="IPR000515">
    <property type="entry name" value="MetI-like"/>
</dbReference>
<evidence type="ECO:0000313" key="10">
    <source>
        <dbReference type="Proteomes" id="UP000266389"/>
    </source>
</evidence>